<gene>
    <name evidence="1" type="ORF">FRY97_07270</name>
</gene>
<reference evidence="1 2" key="1">
    <citation type="submission" date="2019-08" db="EMBL/GenBank/DDBJ databases">
        <title>Genome of Phaeodactylibacter luteus.</title>
        <authorList>
            <person name="Bowman J.P."/>
        </authorList>
    </citation>
    <scope>NUCLEOTIDE SEQUENCE [LARGE SCALE GENOMIC DNA]</scope>
    <source>
        <strain evidence="1 2">KCTC 42180</strain>
    </source>
</reference>
<dbReference type="OrthoDB" id="1494215at2"/>
<protein>
    <submittedName>
        <fullName evidence="1">Uncharacterized protein</fullName>
    </submittedName>
</protein>
<keyword evidence="2" id="KW-1185">Reference proteome</keyword>
<dbReference type="AlphaFoldDB" id="A0A5C6RQ20"/>
<organism evidence="1 2">
    <name type="scientific">Phaeodactylibacter luteus</name>
    <dbReference type="NCBI Taxonomy" id="1564516"/>
    <lineage>
        <taxon>Bacteria</taxon>
        <taxon>Pseudomonadati</taxon>
        <taxon>Bacteroidota</taxon>
        <taxon>Saprospiria</taxon>
        <taxon>Saprospirales</taxon>
        <taxon>Haliscomenobacteraceae</taxon>
        <taxon>Phaeodactylibacter</taxon>
    </lineage>
</organism>
<accession>A0A5C6RQ20</accession>
<dbReference type="EMBL" id="VOOR01000011">
    <property type="protein sequence ID" value="TXB64486.1"/>
    <property type="molecule type" value="Genomic_DNA"/>
</dbReference>
<evidence type="ECO:0000313" key="1">
    <source>
        <dbReference type="EMBL" id="TXB64486.1"/>
    </source>
</evidence>
<dbReference type="RefSeq" id="WP_147166781.1">
    <property type="nucleotide sequence ID" value="NZ_VOOR01000011.1"/>
</dbReference>
<evidence type="ECO:0000313" key="2">
    <source>
        <dbReference type="Proteomes" id="UP000321580"/>
    </source>
</evidence>
<sequence>MPTSDKDLELAKALILKDFGIQEGKEAPNASEEDLLRFLADQIAEMIAFNLEVLLSNLYRLDVSEQKVNFALSPRCPEPANIALARLVLERQKARAFTKKHYQQPDLGDLDGLEL</sequence>
<proteinExistence type="predicted"/>
<comment type="caution">
    <text evidence="1">The sequence shown here is derived from an EMBL/GenBank/DDBJ whole genome shotgun (WGS) entry which is preliminary data.</text>
</comment>
<dbReference type="Proteomes" id="UP000321580">
    <property type="component" value="Unassembled WGS sequence"/>
</dbReference>
<name>A0A5C6RQ20_9BACT</name>